<evidence type="ECO:0000313" key="3">
    <source>
        <dbReference type="EMBL" id="AYG94912.1"/>
    </source>
</evidence>
<name>A0A494RLS2_9CAUL</name>
<dbReference type="RefSeq" id="WP_121482060.1">
    <property type="nucleotide sequence ID" value="NZ_CP032707.1"/>
</dbReference>
<reference evidence="3 4" key="1">
    <citation type="submission" date="2018-10" db="EMBL/GenBank/DDBJ databases">
        <title>Complete genome sequence of Brevundimonas naejangsanensis BRV3.</title>
        <authorList>
            <person name="Berrios L."/>
            <person name="Ely B."/>
        </authorList>
    </citation>
    <scope>NUCLEOTIDE SEQUENCE [LARGE SCALE GENOMIC DNA]</scope>
    <source>
        <strain evidence="3 4">BRV3</strain>
    </source>
</reference>
<organism evidence="3 4">
    <name type="scientific">Brevundimonas naejangsanensis</name>
    <dbReference type="NCBI Taxonomy" id="588932"/>
    <lineage>
        <taxon>Bacteria</taxon>
        <taxon>Pseudomonadati</taxon>
        <taxon>Pseudomonadota</taxon>
        <taxon>Alphaproteobacteria</taxon>
        <taxon>Caulobacterales</taxon>
        <taxon>Caulobacteraceae</taxon>
        <taxon>Brevundimonas</taxon>
    </lineage>
</organism>
<dbReference type="Proteomes" id="UP000276984">
    <property type="component" value="Chromosome"/>
</dbReference>
<dbReference type="AlphaFoldDB" id="A0A494RLS2"/>
<evidence type="ECO:0000256" key="1">
    <source>
        <dbReference type="SAM" id="MobiDB-lite"/>
    </source>
</evidence>
<feature type="region of interest" description="Disordered" evidence="1">
    <location>
        <begin position="80"/>
        <end position="101"/>
    </location>
</feature>
<evidence type="ECO:0000313" key="4">
    <source>
        <dbReference type="Proteomes" id="UP000276984"/>
    </source>
</evidence>
<protein>
    <submittedName>
        <fullName evidence="3">Uncharacterized protein</fullName>
    </submittedName>
</protein>
<gene>
    <name evidence="3" type="ORF">D8I30_06750</name>
</gene>
<keyword evidence="2" id="KW-0812">Transmembrane</keyword>
<feature type="transmembrane region" description="Helical" evidence="2">
    <location>
        <begin position="12"/>
        <end position="34"/>
    </location>
</feature>
<keyword evidence="4" id="KW-1185">Reference proteome</keyword>
<sequence length="101" mass="10807">MAQARGGRLGRFLRALILAAAISAVVTLGLAGYWRLIGGGAMTIHGWIAMGLGVLGTVGLAWGLMLLAFRSDREGWDDRVDNHLDPGLNPDDRSGEDDDLY</sequence>
<dbReference type="EMBL" id="CP032707">
    <property type="protein sequence ID" value="AYG94912.1"/>
    <property type="molecule type" value="Genomic_DNA"/>
</dbReference>
<dbReference type="OrthoDB" id="7632567at2"/>
<keyword evidence="2" id="KW-1133">Transmembrane helix</keyword>
<keyword evidence="2" id="KW-0472">Membrane</keyword>
<proteinExistence type="predicted"/>
<accession>A0A494RLS2</accession>
<evidence type="ECO:0000256" key="2">
    <source>
        <dbReference type="SAM" id="Phobius"/>
    </source>
</evidence>
<feature type="transmembrane region" description="Helical" evidence="2">
    <location>
        <begin position="46"/>
        <end position="69"/>
    </location>
</feature>